<proteinExistence type="predicted"/>
<dbReference type="Proteomes" id="UP001197378">
    <property type="component" value="Unassembled WGS sequence"/>
</dbReference>
<dbReference type="AlphaFoldDB" id="A0AAE3CKG9"/>
<dbReference type="InterPro" id="IPR011690">
    <property type="entry name" value="P_starv_induced_PsiF"/>
</dbReference>
<feature type="compositionally biased region" description="Basic and acidic residues" evidence="1">
    <location>
        <begin position="32"/>
        <end position="41"/>
    </location>
</feature>
<evidence type="ECO:0000256" key="1">
    <source>
        <dbReference type="SAM" id="MobiDB-lite"/>
    </source>
</evidence>
<accession>A0AAE3CKG9</accession>
<reference evidence="3" key="1">
    <citation type="journal article" date="2021" name="ISME J.">
        <title>Genomic evolution of the class Acidithiobacillia: deep-branching Proteobacteria living in extreme acidic conditions.</title>
        <authorList>
            <person name="Moya-Beltran A."/>
            <person name="Beard S."/>
            <person name="Rojas-Villalobos C."/>
            <person name="Issotta F."/>
            <person name="Gallardo Y."/>
            <person name="Ulloa R."/>
            <person name="Giaveno A."/>
            <person name="Degli Esposti M."/>
            <person name="Johnson D.B."/>
            <person name="Quatrini R."/>
        </authorList>
    </citation>
    <scope>NUCLEOTIDE SEQUENCE</scope>
    <source>
        <strain evidence="3">VAN18-1</strain>
    </source>
</reference>
<sequence length="79" mass="8644">MLKKVLASCVAVSFLLSGAAFAETAAPAAPMKMEKKVEQHKAPRKLTAQQEKMKTCNARAKGMKGEQRKSFMSSCLKKK</sequence>
<dbReference type="EMBL" id="JAAXYO010000165">
    <property type="protein sequence ID" value="MBU2788796.1"/>
    <property type="molecule type" value="Genomic_DNA"/>
</dbReference>
<evidence type="ECO:0000313" key="3">
    <source>
        <dbReference type="EMBL" id="MBU2788796.1"/>
    </source>
</evidence>
<dbReference type="Pfam" id="PF07769">
    <property type="entry name" value="PsiF_repeat"/>
    <property type="match status" value="1"/>
</dbReference>
<evidence type="ECO:0008006" key="5">
    <source>
        <dbReference type="Google" id="ProtNLM"/>
    </source>
</evidence>
<name>A0AAE3CKG9_9PROT</name>
<dbReference type="RefSeq" id="WP_215872304.1">
    <property type="nucleotide sequence ID" value="NZ_JAAXYO010000165.1"/>
</dbReference>
<feature type="chain" id="PRO_5042242993" description="Phosphate starvation-inducible protein PsiF" evidence="2">
    <location>
        <begin position="23"/>
        <end position="79"/>
    </location>
</feature>
<feature type="signal peptide" evidence="2">
    <location>
        <begin position="1"/>
        <end position="22"/>
    </location>
</feature>
<keyword evidence="2" id="KW-0732">Signal</keyword>
<evidence type="ECO:0000256" key="2">
    <source>
        <dbReference type="SAM" id="SignalP"/>
    </source>
</evidence>
<keyword evidence="4" id="KW-1185">Reference proteome</keyword>
<protein>
    <recommendedName>
        <fullName evidence="5">Phosphate starvation-inducible protein PsiF</fullName>
    </recommendedName>
</protein>
<evidence type="ECO:0000313" key="4">
    <source>
        <dbReference type="Proteomes" id="UP001197378"/>
    </source>
</evidence>
<comment type="caution">
    <text evidence="3">The sequence shown here is derived from an EMBL/GenBank/DDBJ whole genome shotgun (WGS) entry which is preliminary data.</text>
</comment>
<organism evidence="3 4">
    <name type="scientific">Igneacidithiobacillus copahuensis</name>
    <dbReference type="NCBI Taxonomy" id="2724909"/>
    <lineage>
        <taxon>Bacteria</taxon>
        <taxon>Pseudomonadati</taxon>
        <taxon>Pseudomonadota</taxon>
        <taxon>Acidithiobacillia</taxon>
        <taxon>Acidithiobacillales</taxon>
        <taxon>Acidithiobacillaceae</taxon>
        <taxon>Igneacidithiobacillus</taxon>
    </lineage>
</organism>
<gene>
    <name evidence="3" type="ORF">HFQ13_11400</name>
</gene>
<feature type="region of interest" description="Disordered" evidence="1">
    <location>
        <begin position="32"/>
        <end position="79"/>
    </location>
</feature>